<feature type="transmembrane region" description="Helical" evidence="13">
    <location>
        <begin position="411"/>
        <end position="428"/>
    </location>
</feature>
<evidence type="ECO:0000259" key="14">
    <source>
        <dbReference type="PROSITE" id="PS50850"/>
    </source>
</evidence>
<feature type="transmembrane region" description="Helical" evidence="13">
    <location>
        <begin position="267"/>
        <end position="287"/>
    </location>
</feature>
<organism evidence="16">
    <name type="scientific">Thrips palmi</name>
    <name type="common">Melon thrips</name>
    <dbReference type="NCBI Taxonomy" id="161013"/>
    <lineage>
        <taxon>Eukaryota</taxon>
        <taxon>Metazoa</taxon>
        <taxon>Ecdysozoa</taxon>
        <taxon>Arthropoda</taxon>
        <taxon>Hexapoda</taxon>
        <taxon>Insecta</taxon>
        <taxon>Pterygota</taxon>
        <taxon>Neoptera</taxon>
        <taxon>Paraneoptera</taxon>
        <taxon>Thysanoptera</taxon>
        <taxon>Terebrantia</taxon>
        <taxon>Thripoidea</taxon>
        <taxon>Thripidae</taxon>
        <taxon>Thrips</taxon>
    </lineage>
</organism>
<evidence type="ECO:0000256" key="8">
    <source>
        <dbReference type="ARBA" id="ARBA00023136"/>
    </source>
</evidence>
<keyword evidence="15" id="KW-1185">Reference proteome</keyword>
<evidence type="ECO:0000256" key="5">
    <source>
        <dbReference type="ARBA" id="ARBA00022847"/>
    </source>
</evidence>
<keyword evidence="9" id="KW-0406">Ion transport</keyword>
<comment type="similarity">
    <text evidence="2">Belongs to the major facilitator superfamily. Sodium/anion cotransporter family.</text>
</comment>
<keyword evidence="9" id="KW-0739">Sodium transport</keyword>
<evidence type="ECO:0000256" key="2">
    <source>
        <dbReference type="ARBA" id="ARBA00008586"/>
    </source>
</evidence>
<dbReference type="Pfam" id="PF07690">
    <property type="entry name" value="MFS_1"/>
    <property type="match status" value="1"/>
</dbReference>
<feature type="region of interest" description="Disordered" evidence="12">
    <location>
        <begin position="529"/>
        <end position="561"/>
    </location>
</feature>
<comment type="subcellular location">
    <subcellularLocation>
        <location evidence="1">Membrane</location>
        <topology evidence="1">Multi-pass membrane protein</topology>
    </subcellularLocation>
</comment>
<evidence type="ECO:0000256" key="10">
    <source>
        <dbReference type="ARBA" id="ARBA00054632"/>
    </source>
</evidence>
<feature type="transmembrane region" description="Helical" evidence="13">
    <location>
        <begin position="501"/>
        <end position="523"/>
    </location>
</feature>
<evidence type="ECO:0000313" key="17">
    <source>
        <dbReference type="RefSeq" id="XP_034239551.1"/>
    </source>
</evidence>
<reference evidence="16 17" key="1">
    <citation type="submission" date="2025-04" db="UniProtKB">
        <authorList>
            <consortium name="RefSeq"/>
        </authorList>
    </citation>
    <scope>IDENTIFICATION</scope>
    <source>
        <tissue evidence="16 17">Total insect</tissue>
    </source>
</reference>
<dbReference type="InterPro" id="IPR011701">
    <property type="entry name" value="MFS"/>
</dbReference>
<dbReference type="CDD" id="cd17318">
    <property type="entry name" value="MFS_SLC17"/>
    <property type="match status" value="1"/>
</dbReference>
<keyword evidence="6 13" id="KW-1133">Transmembrane helix</keyword>
<keyword evidence="5" id="KW-0769">Symport</keyword>
<dbReference type="PANTHER" id="PTHR11662">
    <property type="entry name" value="SOLUTE CARRIER FAMILY 17"/>
    <property type="match status" value="1"/>
</dbReference>
<evidence type="ECO:0000256" key="11">
    <source>
        <dbReference type="ARBA" id="ARBA00068450"/>
    </source>
</evidence>
<dbReference type="InterPro" id="IPR036259">
    <property type="entry name" value="MFS_trans_sf"/>
</dbReference>
<name>A0A6P8YQG6_THRPL</name>
<keyword evidence="4 13" id="KW-0812">Transmembrane</keyword>
<feature type="transmembrane region" description="Helical" evidence="13">
    <location>
        <begin position="236"/>
        <end position="261"/>
    </location>
</feature>
<evidence type="ECO:0000256" key="13">
    <source>
        <dbReference type="SAM" id="Phobius"/>
    </source>
</evidence>
<evidence type="ECO:0000313" key="15">
    <source>
        <dbReference type="Proteomes" id="UP000515158"/>
    </source>
</evidence>
<feature type="region of interest" description="Disordered" evidence="12">
    <location>
        <begin position="1"/>
        <end position="25"/>
    </location>
</feature>
<evidence type="ECO:0000256" key="4">
    <source>
        <dbReference type="ARBA" id="ARBA00022692"/>
    </source>
</evidence>
<accession>A0A6P8YQG6</accession>
<dbReference type="PANTHER" id="PTHR11662:SF280">
    <property type="entry name" value="FI21844P1-RELATED"/>
    <property type="match status" value="1"/>
</dbReference>
<evidence type="ECO:0000256" key="6">
    <source>
        <dbReference type="ARBA" id="ARBA00022989"/>
    </source>
</evidence>
<evidence type="ECO:0000313" key="16">
    <source>
        <dbReference type="RefSeq" id="XP_034239550.1"/>
    </source>
</evidence>
<keyword evidence="7" id="KW-0915">Sodium</keyword>
<gene>
    <name evidence="16 17" type="primary">LOC117644316</name>
</gene>
<dbReference type="GeneID" id="117644316"/>
<dbReference type="FunFam" id="1.20.1250.20:FF:000144">
    <property type="entry name" value="Picot, isoform B"/>
    <property type="match status" value="1"/>
</dbReference>
<feature type="compositionally biased region" description="Polar residues" evidence="12">
    <location>
        <begin position="14"/>
        <end position="25"/>
    </location>
</feature>
<feature type="transmembrane region" description="Helical" evidence="13">
    <location>
        <begin position="146"/>
        <end position="163"/>
    </location>
</feature>
<dbReference type="GO" id="GO:0015293">
    <property type="term" value="F:symporter activity"/>
    <property type="evidence" value="ECO:0007669"/>
    <property type="project" value="UniProtKB-KW"/>
</dbReference>
<feature type="transmembrane region" description="Helical" evidence="13">
    <location>
        <begin position="434"/>
        <end position="453"/>
    </location>
</feature>
<dbReference type="OrthoDB" id="2985014at2759"/>
<proteinExistence type="inferred from homology"/>
<dbReference type="PROSITE" id="PS50850">
    <property type="entry name" value="MFS"/>
    <property type="match status" value="1"/>
</dbReference>
<feature type="transmembrane region" description="Helical" evidence="13">
    <location>
        <begin position="323"/>
        <end position="350"/>
    </location>
</feature>
<dbReference type="RefSeq" id="XP_034239551.1">
    <property type="nucleotide sequence ID" value="XM_034383660.1"/>
</dbReference>
<keyword evidence="3" id="KW-0813">Transport</keyword>
<protein>
    <recommendedName>
        <fullName evidence="11">Putative inorganic phosphate cotransporter</fullName>
    </recommendedName>
</protein>
<dbReference type="KEGG" id="tpal:117644316"/>
<dbReference type="AlphaFoldDB" id="A0A6P8YQG6"/>
<sequence length="561" mass="60145">MPTIKKNGVARNGRNGSTNGMTTSPEMDKLLKRAPTAEAESLADDADAADEALTHATSVMITPTKKDAGALNGLNGLNGGAHPGAGNMHRACQLVGARHVQAVIMFFSAAVAFCTRTNMSVAIVAMTKKTPGIDVTTFDWDPSRTSLVLSSFFWGYVVMNIPAGQLSQRFGPKRFLAMSVLVSSLFDLLMPMCAMYGDWPGVCAARVCQGLAQGFLLTACYELLSKWAPPRERSRMVSFFLAAQPFGIVVGLSASGALAGSPAGWPSIFYVTGALGMVVGIWILFGVSECPAQHPSMSEKERQYIEENFGVAPSSERKRVTPWLSIVTSIPMISLVLAHCGHSWAFWTILTKMPTYLDKALGYRIQDNGLLSALPYVIKYFVSFAFAWLADFLNNGHYISLTLNRKIGNSVGLWGPAIILVVLGFFQNDSNTCVLMLTLAVALNGATYVGYNINHLDLSPNYASTLFGITNAMANIMSFIAPLVVGAVVSDETNVSQWQTAFLIAAGVSFIGNLVFVIGGSAVRQAWDEPKKSNPAGDIHLAENGSKQTQTGTPTTVEAHA</sequence>
<dbReference type="GO" id="GO:0006820">
    <property type="term" value="P:monoatomic anion transport"/>
    <property type="evidence" value="ECO:0007669"/>
    <property type="project" value="TreeGrafter"/>
</dbReference>
<evidence type="ECO:0000256" key="3">
    <source>
        <dbReference type="ARBA" id="ARBA00022448"/>
    </source>
</evidence>
<dbReference type="RefSeq" id="XP_034239550.1">
    <property type="nucleotide sequence ID" value="XM_034383659.1"/>
</dbReference>
<feature type="transmembrane region" description="Helical" evidence="13">
    <location>
        <begin position="175"/>
        <end position="197"/>
    </location>
</feature>
<dbReference type="GO" id="GO:0016020">
    <property type="term" value="C:membrane"/>
    <property type="evidence" value="ECO:0007669"/>
    <property type="project" value="UniProtKB-SubCell"/>
</dbReference>
<dbReference type="InterPro" id="IPR050382">
    <property type="entry name" value="MFS_Na/Anion_cotransporter"/>
</dbReference>
<dbReference type="FunFam" id="1.20.1250.20:FF:000003">
    <property type="entry name" value="Solute carrier family 17 member 3"/>
    <property type="match status" value="1"/>
</dbReference>
<comment type="function">
    <text evidence="10">May be an inorganic phosphate cotransporter.</text>
</comment>
<dbReference type="SUPFAM" id="SSF103473">
    <property type="entry name" value="MFS general substrate transporter"/>
    <property type="match status" value="1"/>
</dbReference>
<feature type="domain" description="Major facilitator superfamily (MFS) profile" evidence="14">
    <location>
        <begin position="104"/>
        <end position="524"/>
    </location>
</feature>
<evidence type="ECO:0000256" key="9">
    <source>
        <dbReference type="ARBA" id="ARBA00023201"/>
    </source>
</evidence>
<dbReference type="Gene3D" id="1.20.1250.20">
    <property type="entry name" value="MFS general substrate transporter like domains"/>
    <property type="match status" value="2"/>
</dbReference>
<feature type="transmembrane region" description="Helical" evidence="13">
    <location>
        <begin position="370"/>
        <end position="390"/>
    </location>
</feature>
<evidence type="ECO:0000256" key="12">
    <source>
        <dbReference type="SAM" id="MobiDB-lite"/>
    </source>
</evidence>
<dbReference type="GO" id="GO:0006814">
    <property type="term" value="P:sodium ion transport"/>
    <property type="evidence" value="ECO:0007669"/>
    <property type="project" value="UniProtKB-KW"/>
</dbReference>
<dbReference type="Proteomes" id="UP000515158">
    <property type="component" value="Unplaced"/>
</dbReference>
<evidence type="ECO:0000256" key="7">
    <source>
        <dbReference type="ARBA" id="ARBA00023053"/>
    </source>
</evidence>
<evidence type="ECO:0000256" key="1">
    <source>
        <dbReference type="ARBA" id="ARBA00004141"/>
    </source>
</evidence>
<feature type="compositionally biased region" description="Polar residues" evidence="12">
    <location>
        <begin position="545"/>
        <end position="561"/>
    </location>
</feature>
<dbReference type="InterPro" id="IPR020846">
    <property type="entry name" value="MFS_dom"/>
</dbReference>
<feature type="transmembrane region" description="Helical" evidence="13">
    <location>
        <begin position="103"/>
        <end position="126"/>
    </location>
</feature>
<keyword evidence="8 13" id="KW-0472">Membrane</keyword>
<feature type="transmembrane region" description="Helical" evidence="13">
    <location>
        <begin position="465"/>
        <end position="489"/>
    </location>
</feature>